<accession>A0A3S5FBY3</accession>
<gene>
    <name evidence="2" type="ORF">PXEA_LOCUS2516</name>
</gene>
<feature type="compositionally biased region" description="Basic and acidic residues" evidence="1">
    <location>
        <begin position="50"/>
        <end position="59"/>
    </location>
</feature>
<proteinExistence type="predicted"/>
<reference evidence="2" key="1">
    <citation type="submission" date="2018-11" db="EMBL/GenBank/DDBJ databases">
        <authorList>
            <consortium name="Pathogen Informatics"/>
        </authorList>
    </citation>
    <scope>NUCLEOTIDE SEQUENCE</scope>
</reference>
<evidence type="ECO:0000313" key="2">
    <source>
        <dbReference type="EMBL" id="VEL09076.1"/>
    </source>
</evidence>
<evidence type="ECO:0000313" key="3">
    <source>
        <dbReference type="Proteomes" id="UP000784294"/>
    </source>
</evidence>
<dbReference type="AlphaFoldDB" id="A0A3S5FBY3"/>
<comment type="caution">
    <text evidence="2">The sequence shown here is derived from an EMBL/GenBank/DDBJ whole genome shotgun (WGS) entry which is preliminary data.</text>
</comment>
<protein>
    <submittedName>
        <fullName evidence="2">Uncharacterized protein</fullName>
    </submittedName>
</protein>
<sequence>MLEAYQGSYLAQIVELKQRLSNEHARNARLSKPVNSEINLATALESATGRGKDTSEVKTHRSTPGRPASPTGFADSPPIRVIYSGDCTEPDSATIAPHLAFTASEASHSNANTVGEGSGDCVPSSRKLTCSNGLCSSLPSRHSKSFLISSDKMLPTPSPQDVSTRLPGRKLREIATQADAITSTVDIGDEICLESKPHTSLSFDGARRSNQMNAVIALALDHPSPASHTSSPLISKGGKICQQNFVPIFNHDLLSSSGVRYDHNAEAQTSVEESDDIDEELENTRTNFVRVSVCENSQSQQYYITEREQVIEDDGEDDGDVVRCLELGEVSCDEEDVRESEEHLNEEGIEEEEGEEESEGGEEGEGSEEPYDVEEDCLEDNKAEEDSGTDDTPITPGPFDHIARSYYLFCPTSSGDQSRRRRHACEADTELPYKEIETPSSSTLSRRNPECTQPPCLSAASFTPFACPVSTTAISTTYIETCTSNSINSSFAASAICKIVTEMSLDLSSSLAPPLPSLSSMSSSLLATSNFSVLNPIDAQDFSRSSVCTVSGTCGNYVQSHLISPVVLSTINPHIPLSEKCKDRIKEDRRSTVSLVSAIVSSL</sequence>
<dbReference type="EMBL" id="CAAALY010005392">
    <property type="protein sequence ID" value="VEL09076.1"/>
    <property type="molecule type" value="Genomic_DNA"/>
</dbReference>
<keyword evidence="3" id="KW-1185">Reference proteome</keyword>
<feature type="region of interest" description="Disordered" evidence="1">
    <location>
        <begin position="43"/>
        <end position="76"/>
    </location>
</feature>
<organism evidence="2 3">
    <name type="scientific">Protopolystoma xenopodis</name>
    <dbReference type="NCBI Taxonomy" id="117903"/>
    <lineage>
        <taxon>Eukaryota</taxon>
        <taxon>Metazoa</taxon>
        <taxon>Spiralia</taxon>
        <taxon>Lophotrochozoa</taxon>
        <taxon>Platyhelminthes</taxon>
        <taxon>Monogenea</taxon>
        <taxon>Polyopisthocotylea</taxon>
        <taxon>Polystomatidea</taxon>
        <taxon>Polystomatidae</taxon>
        <taxon>Protopolystoma</taxon>
    </lineage>
</organism>
<feature type="region of interest" description="Disordered" evidence="1">
    <location>
        <begin position="413"/>
        <end position="449"/>
    </location>
</feature>
<feature type="compositionally biased region" description="Acidic residues" evidence="1">
    <location>
        <begin position="347"/>
        <end position="372"/>
    </location>
</feature>
<evidence type="ECO:0000256" key="1">
    <source>
        <dbReference type="SAM" id="MobiDB-lite"/>
    </source>
</evidence>
<feature type="region of interest" description="Disordered" evidence="1">
    <location>
        <begin position="332"/>
        <end position="372"/>
    </location>
</feature>
<dbReference type="Proteomes" id="UP000784294">
    <property type="component" value="Unassembled WGS sequence"/>
</dbReference>
<name>A0A3S5FBY3_9PLAT</name>